<feature type="signal peptide" evidence="1">
    <location>
        <begin position="1"/>
        <end position="36"/>
    </location>
</feature>
<accession>A0A941IFS2</accession>
<protein>
    <submittedName>
        <fullName evidence="2">DUF3570 domain-containing protein</fullName>
    </submittedName>
</protein>
<dbReference type="Proteomes" id="UP000678545">
    <property type="component" value="Unassembled WGS sequence"/>
</dbReference>
<dbReference type="SUPFAM" id="SSF56935">
    <property type="entry name" value="Porins"/>
    <property type="match status" value="1"/>
</dbReference>
<evidence type="ECO:0000313" key="2">
    <source>
        <dbReference type="EMBL" id="MBR7799305.1"/>
    </source>
</evidence>
<keyword evidence="1" id="KW-0732">Signal</keyword>
<dbReference type="InterPro" id="IPR021953">
    <property type="entry name" value="DUF3570"/>
</dbReference>
<dbReference type="AlphaFoldDB" id="A0A941IFS2"/>
<dbReference type="RefSeq" id="WP_212674398.1">
    <property type="nucleotide sequence ID" value="NZ_JAGSPJ010000001.1"/>
</dbReference>
<gene>
    <name evidence="2" type="ORF">KDM90_04765</name>
</gene>
<reference evidence="2" key="1">
    <citation type="submission" date="2021-04" db="EMBL/GenBank/DDBJ databases">
        <title>novel species isolated from subtropical streams in China.</title>
        <authorList>
            <person name="Lu H."/>
        </authorList>
    </citation>
    <scope>NUCLEOTIDE SEQUENCE</scope>
    <source>
        <strain evidence="2">FT137W</strain>
    </source>
</reference>
<organism evidence="2 3">
    <name type="scientific">Undibacterium fentianense</name>
    <dbReference type="NCBI Taxonomy" id="2828728"/>
    <lineage>
        <taxon>Bacteria</taxon>
        <taxon>Pseudomonadati</taxon>
        <taxon>Pseudomonadota</taxon>
        <taxon>Betaproteobacteria</taxon>
        <taxon>Burkholderiales</taxon>
        <taxon>Oxalobacteraceae</taxon>
        <taxon>Undibacterium</taxon>
    </lineage>
</organism>
<name>A0A941IFS2_9BURK</name>
<evidence type="ECO:0000256" key="1">
    <source>
        <dbReference type="SAM" id="SignalP"/>
    </source>
</evidence>
<proteinExistence type="predicted"/>
<feature type="chain" id="PRO_5038126834" evidence="1">
    <location>
        <begin position="37"/>
        <end position="381"/>
    </location>
</feature>
<evidence type="ECO:0000313" key="3">
    <source>
        <dbReference type="Proteomes" id="UP000678545"/>
    </source>
</evidence>
<dbReference type="Pfam" id="PF12094">
    <property type="entry name" value="DUF3570"/>
    <property type="match status" value="2"/>
</dbReference>
<keyword evidence="3" id="KW-1185">Reference proteome</keyword>
<comment type="caution">
    <text evidence="2">The sequence shown here is derived from an EMBL/GenBank/DDBJ whole genome shotgun (WGS) entry which is preliminary data.</text>
</comment>
<dbReference type="EMBL" id="JAGSPJ010000001">
    <property type="protein sequence ID" value="MBR7799305.1"/>
    <property type="molecule type" value="Genomic_DNA"/>
</dbReference>
<sequence length="381" mass="42479">MQTHLDDSALKKANAGVGSLLLAASMSLVASAPACADEPPEQGSLAIKQLDYFDYQSNADRIRVKATALKLIAPFAGSWMFGSSITTDAISGASPAYHGSGLKKMQDRRNAADMDLTRYYENSSYTLGLNYSHEEDYISKGLMFQANFSSVDRNTTYAFAAGASNDVINPANQLVQNEKKTVRDVLLSVSQVLTPVDIVQLGIGFSRGRGYFSDPYKVFDERPRERDNKTWNLRWNHHWDALDASTRFAYRYYLDSWGIKAHTFNLDYVQNLSNDWTLTPSLRLHSQTAADFYVDAGPADFPFPPNPPEGAIHYSEDHRVSGFGAVTYGFKLSKKLGEDWLVDLKYEQYRQAAGLKLFGTGSLGLPTFYARTIQLGLSRQF</sequence>